<dbReference type="Proteomes" id="UP000030922">
    <property type="component" value="Segment"/>
</dbReference>
<dbReference type="GeneID" id="26793820"/>
<dbReference type="RefSeq" id="YP_009222270.1">
    <property type="nucleotide sequence ID" value="NC_029058.1"/>
</dbReference>
<protein>
    <submittedName>
        <fullName evidence="1">Uncharacterized protein</fullName>
    </submittedName>
</protein>
<evidence type="ECO:0000313" key="1">
    <source>
        <dbReference type="EMBL" id="AIZ94658.1"/>
    </source>
</evidence>
<dbReference type="OrthoDB" id="6822at10239"/>
<keyword evidence="2" id="KW-1185">Reference proteome</keyword>
<dbReference type="EMBL" id="KP054477">
    <property type="protein sequence ID" value="AIZ94658.1"/>
    <property type="molecule type" value="Genomic_DNA"/>
</dbReference>
<dbReference type="KEGG" id="vg:26793820"/>
<name>A0A0A7NQR5_9CAUD</name>
<gene>
    <name evidence="1" type="ORF">LfeInf_032</name>
</gene>
<sequence>MVKKVSLKDIQDYFTIVDDAGSLQNYTGNPDYALDDKWKNISLDDLGLNKDIIQQELLGLGRDLVDPVTGESYSDDFYQNMLIRAVSQTEKKFDLAILPRLQVDRLDYHRNDFNAFAYMNTTLRPILTVKDLTLYYNNQTIMRVPMEWVKVNNRSGQIQVSPSILMQGLNTTINPTIYPILSNPYGMAPTPFQQIEVSPQMLGVTSVVGMMPASDRIGEFHDYQIQPDVQSYVAKLAAIEILEKWGRNIIGAGIASYNVSMDGISTGMNTTASAENTATTADIKLLQSDMKDLANGIKAYYGNPEVGFYN</sequence>
<evidence type="ECO:0000313" key="2">
    <source>
        <dbReference type="Proteomes" id="UP000030922"/>
    </source>
</evidence>
<organism evidence="1 2">
    <name type="scientific">Lactobacillus phage LfeInf</name>
    <dbReference type="NCBI Taxonomy" id="1567484"/>
    <lineage>
        <taxon>Viruses</taxon>
        <taxon>Duplodnaviria</taxon>
        <taxon>Heunggongvirae</taxon>
        <taxon>Uroviricota</taxon>
        <taxon>Caudoviricetes</taxon>
        <taxon>Herelleviridae</taxon>
        <taxon>Hopescreekvirus</taxon>
        <taxon>Hopescreekvirus LfeInf</taxon>
    </lineage>
</organism>
<reference evidence="1 2" key="2">
    <citation type="journal article" date="2015" name="Biotechnol. Biofuels">
        <title>Bacteriophage application restores ethanol fermentation characteristics disrupted by Lactobacillus fermentum.</title>
        <authorList>
            <person name="Liu M."/>
            <person name="Bischoff K.M."/>
            <person name="Gill J.J."/>
            <person name="Mire-Criscione M.D."/>
            <person name="Berry J.D."/>
            <person name="Young R."/>
            <person name="Summer E.J."/>
        </authorList>
    </citation>
    <scope>NUCLEOTIDE SEQUENCE [LARGE SCALE GENOMIC DNA]</scope>
</reference>
<proteinExistence type="predicted"/>
<reference evidence="2" key="1">
    <citation type="submission" date="2014-10" db="EMBL/GenBank/DDBJ databases">
        <title>Characterization of Lactobacillus fermentum phage vB_S_LfeInf.</title>
        <authorList>
            <person name="Liu M."/>
            <person name="Gill J.J."/>
            <person name="Berry J."/>
            <person name="Young R.III."/>
            <person name="Summer E.J."/>
        </authorList>
    </citation>
    <scope>NUCLEOTIDE SEQUENCE [LARGE SCALE GENOMIC DNA]</scope>
</reference>
<accession>A0A0A7NQR5</accession>